<dbReference type="PROSITE" id="PS50802">
    <property type="entry name" value="OTU"/>
    <property type="match status" value="1"/>
</dbReference>
<feature type="region of interest" description="Disordered" evidence="7">
    <location>
        <begin position="1"/>
        <end position="69"/>
    </location>
</feature>
<feature type="compositionally biased region" description="Low complexity" evidence="7">
    <location>
        <begin position="492"/>
        <end position="507"/>
    </location>
</feature>
<evidence type="ECO:0000256" key="7">
    <source>
        <dbReference type="SAM" id="MobiDB-lite"/>
    </source>
</evidence>
<dbReference type="EMBL" id="KQ965736">
    <property type="protein sequence ID" value="KXS20233.1"/>
    <property type="molecule type" value="Genomic_DNA"/>
</dbReference>
<feature type="domain" description="OTU" evidence="8">
    <location>
        <begin position="171"/>
        <end position="404"/>
    </location>
</feature>
<dbReference type="AlphaFoldDB" id="A0A139AUI0"/>
<gene>
    <name evidence="9" type="ORF">M427DRAFT_41519</name>
</gene>
<dbReference type="PANTHER" id="PTHR12419:SF4">
    <property type="entry name" value="OTU DOMAIN-CONTAINING PROTEIN 5"/>
    <property type="match status" value="1"/>
</dbReference>
<keyword evidence="4" id="KW-0645">Protease</keyword>
<feature type="region of interest" description="Disordered" evidence="7">
    <location>
        <begin position="463"/>
        <end position="569"/>
    </location>
</feature>
<dbReference type="OrthoDB" id="415023at2759"/>
<evidence type="ECO:0000256" key="6">
    <source>
        <dbReference type="ARBA" id="ARBA00022801"/>
    </source>
</evidence>
<organism evidence="9 10">
    <name type="scientific">Gonapodya prolifera (strain JEL478)</name>
    <name type="common">Monoblepharis prolifera</name>
    <dbReference type="NCBI Taxonomy" id="1344416"/>
    <lineage>
        <taxon>Eukaryota</taxon>
        <taxon>Fungi</taxon>
        <taxon>Fungi incertae sedis</taxon>
        <taxon>Chytridiomycota</taxon>
        <taxon>Chytridiomycota incertae sedis</taxon>
        <taxon>Monoblepharidomycetes</taxon>
        <taxon>Monoblepharidales</taxon>
        <taxon>Gonapodyaceae</taxon>
        <taxon>Gonapodya</taxon>
    </lineage>
</organism>
<keyword evidence="6" id="KW-0378">Hydrolase</keyword>
<dbReference type="PANTHER" id="PTHR12419">
    <property type="entry name" value="OTU DOMAIN CONTAINING PROTEIN"/>
    <property type="match status" value="1"/>
</dbReference>
<feature type="compositionally biased region" description="Polar residues" evidence="7">
    <location>
        <begin position="463"/>
        <end position="483"/>
    </location>
</feature>
<dbReference type="SUPFAM" id="SSF54001">
    <property type="entry name" value="Cysteine proteinases"/>
    <property type="match status" value="1"/>
</dbReference>
<evidence type="ECO:0000313" key="9">
    <source>
        <dbReference type="EMBL" id="KXS20233.1"/>
    </source>
</evidence>
<dbReference type="GO" id="GO:0006508">
    <property type="term" value="P:proteolysis"/>
    <property type="evidence" value="ECO:0007669"/>
    <property type="project" value="UniProtKB-KW"/>
</dbReference>
<dbReference type="GO" id="GO:0016579">
    <property type="term" value="P:protein deubiquitination"/>
    <property type="evidence" value="ECO:0007669"/>
    <property type="project" value="TreeGrafter"/>
</dbReference>
<dbReference type="STRING" id="1344416.A0A139AUI0"/>
<evidence type="ECO:0000256" key="4">
    <source>
        <dbReference type="ARBA" id="ARBA00022670"/>
    </source>
</evidence>
<feature type="compositionally biased region" description="Polar residues" evidence="7">
    <location>
        <begin position="38"/>
        <end position="59"/>
    </location>
</feature>
<name>A0A139AUI0_GONPJ</name>
<sequence length="569" mass="60018">MASRVGPSGLTLSLKPPMGNGSSNQPRSPSESTARDSPLSSATYSDATAGSVSALTSHSPFPHGMEEIGKPEAVQPGYALQTMDVDVGASKSLLMASAVGLSATVTPPPGTGTGTASATPPNRLTPTFNSFDEYSANALLSSSGNFDFSALERFDKLDAKLEADMWEKRRWKVLKVPEDGNCFWRCLAYWVWSDINLYARARSLVLRHMLHHPSTYSPFVLDSEPYATYCARKSREHQYANHVEAQASANYFGRTVDVWTYPSWGGAADDGFLMRLEAGTVEPESSSTSGQDGREGGGGGESGSGSGVSLRVERDDAAMDVTLPAESSPPPSIMAWTPDSPLAESLGAHPRLPPPPPLPDLANLEPGQGVDRYRYPDGSGPFPEDGTVRVVYQRSNHYNVLRPALPDEPPPTLDLSSAALRGTLEPTGGAGAWSAWRQKSSSTSASDKDMQEAIRLSMMEQYNQRRPSNASSMSPPSRPTTLPYSGFPSPHHALLGNASSSSLLNPSSRRHSMSRGTGASSGVGGASQFGRIGGGGGDAGQMSTSPAKSVGGGGEGNKGSEGEIFAMEP</sequence>
<evidence type="ECO:0000259" key="8">
    <source>
        <dbReference type="PROSITE" id="PS50802"/>
    </source>
</evidence>
<comment type="similarity">
    <text evidence="2">Belongs to the peptidase C85 family.</text>
</comment>
<dbReference type="InterPro" id="IPR003323">
    <property type="entry name" value="OTU_dom"/>
</dbReference>
<evidence type="ECO:0000313" key="10">
    <source>
        <dbReference type="Proteomes" id="UP000070544"/>
    </source>
</evidence>
<dbReference type="CDD" id="cd22744">
    <property type="entry name" value="OTU"/>
    <property type="match status" value="1"/>
</dbReference>
<dbReference type="GO" id="GO:0004843">
    <property type="term" value="F:cysteine-type deubiquitinase activity"/>
    <property type="evidence" value="ECO:0007669"/>
    <property type="project" value="UniProtKB-EC"/>
</dbReference>
<proteinExistence type="inferred from homology"/>
<keyword evidence="10" id="KW-1185">Reference proteome</keyword>
<reference evidence="9 10" key="1">
    <citation type="journal article" date="2015" name="Genome Biol. Evol.">
        <title>Phylogenomic analyses indicate that early fungi evolved digesting cell walls of algal ancestors of land plants.</title>
        <authorList>
            <person name="Chang Y."/>
            <person name="Wang S."/>
            <person name="Sekimoto S."/>
            <person name="Aerts A.L."/>
            <person name="Choi C."/>
            <person name="Clum A."/>
            <person name="LaButti K.M."/>
            <person name="Lindquist E.A."/>
            <person name="Yee Ngan C."/>
            <person name="Ohm R.A."/>
            <person name="Salamov A.A."/>
            <person name="Grigoriev I.V."/>
            <person name="Spatafora J.W."/>
            <person name="Berbee M.L."/>
        </authorList>
    </citation>
    <scope>NUCLEOTIDE SEQUENCE [LARGE SCALE GENOMIC DNA]</scope>
    <source>
        <strain evidence="9 10">JEL478</strain>
    </source>
</reference>
<feature type="compositionally biased region" description="Polar residues" evidence="7">
    <location>
        <begin position="20"/>
        <end position="32"/>
    </location>
</feature>
<feature type="compositionally biased region" description="Gly residues" evidence="7">
    <location>
        <begin position="519"/>
        <end position="539"/>
    </location>
</feature>
<protein>
    <recommendedName>
        <fullName evidence="3">ubiquitinyl hydrolase 1</fullName>
        <ecNumber evidence="3">3.4.19.12</ecNumber>
    </recommendedName>
</protein>
<dbReference type="Gene3D" id="3.90.70.80">
    <property type="match status" value="1"/>
</dbReference>
<keyword evidence="5" id="KW-0833">Ubl conjugation pathway</keyword>
<dbReference type="Proteomes" id="UP000070544">
    <property type="component" value="Unassembled WGS sequence"/>
</dbReference>
<evidence type="ECO:0000256" key="3">
    <source>
        <dbReference type="ARBA" id="ARBA00012759"/>
    </source>
</evidence>
<dbReference type="InterPro" id="IPR050704">
    <property type="entry name" value="Peptidase_C85-like"/>
</dbReference>
<accession>A0A139AUI0</accession>
<dbReference type="GO" id="GO:0061578">
    <property type="term" value="F:K63-linked deubiquitinase activity"/>
    <property type="evidence" value="ECO:0007669"/>
    <property type="project" value="TreeGrafter"/>
</dbReference>
<evidence type="ECO:0000256" key="2">
    <source>
        <dbReference type="ARBA" id="ARBA00010407"/>
    </source>
</evidence>
<comment type="catalytic activity">
    <reaction evidence="1">
        <text>Thiol-dependent hydrolysis of ester, thioester, amide, peptide and isopeptide bonds formed by the C-terminal Gly of ubiquitin (a 76-residue protein attached to proteins as an intracellular targeting signal).</text>
        <dbReference type="EC" id="3.4.19.12"/>
    </reaction>
</comment>
<evidence type="ECO:0000256" key="5">
    <source>
        <dbReference type="ARBA" id="ARBA00022786"/>
    </source>
</evidence>
<dbReference type="InterPro" id="IPR038765">
    <property type="entry name" value="Papain-like_cys_pep_sf"/>
</dbReference>
<feature type="region of interest" description="Disordered" evidence="7">
    <location>
        <begin position="422"/>
        <end position="449"/>
    </location>
</feature>
<feature type="compositionally biased region" description="Gly residues" evidence="7">
    <location>
        <begin position="550"/>
        <end position="559"/>
    </location>
</feature>
<evidence type="ECO:0000256" key="1">
    <source>
        <dbReference type="ARBA" id="ARBA00000707"/>
    </source>
</evidence>
<feature type="compositionally biased region" description="Gly residues" evidence="7">
    <location>
        <begin position="296"/>
        <end position="306"/>
    </location>
</feature>
<dbReference type="EC" id="3.4.19.12" evidence="3"/>
<feature type="region of interest" description="Disordered" evidence="7">
    <location>
        <begin position="322"/>
        <end position="353"/>
    </location>
</feature>
<feature type="region of interest" description="Disordered" evidence="7">
    <location>
        <begin position="280"/>
        <end position="308"/>
    </location>
</feature>